<dbReference type="InterPro" id="IPR017978">
    <property type="entry name" value="GPCR_3_C"/>
</dbReference>
<evidence type="ECO:0000313" key="11">
    <source>
        <dbReference type="WBParaSite" id="HDID_0000309501-mRNA-1"/>
    </source>
</evidence>
<keyword evidence="5" id="KW-0325">Glycoprotein</keyword>
<evidence type="ECO:0000256" key="4">
    <source>
        <dbReference type="ARBA" id="ARBA00023136"/>
    </source>
</evidence>
<dbReference type="GO" id="GO:0004930">
    <property type="term" value="F:G protein-coupled receptor activity"/>
    <property type="evidence" value="ECO:0007669"/>
    <property type="project" value="InterPro"/>
</dbReference>
<feature type="transmembrane region" description="Helical" evidence="7">
    <location>
        <begin position="95"/>
        <end position="113"/>
    </location>
</feature>
<dbReference type="PRINTS" id="PR01176">
    <property type="entry name" value="GABABRECEPTR"/>
</dbReference>
<feature type="domain" description="G-protein coupled receptors family 3 profile" evidence="8">
    <location>
        <begin position="29"/>
        <end position="293"/>
    </location>
</feature>
<feature type="transmembrane region" description="Helical" evidence="7">
    <location>
        <begin position="188"/>
        <end position="207"/>
    </location>
</feature>
<dbReference type="PRINTS" id="PR00248">
    <property type="entry name" value="GPCRMGR"/>
</dbReference>
<dbReference type="InterPro" id="IPR050726">
    <property type="entry name" value="mGluR"/>
</dbReference>
<feature type="transmembrane region" description="Helical" evidence="7">
    <location>
        <begin position="219"/>
        <end position="242"/>
    </location>
</feature>
<gene>
    <name evidence="9" type="ORF">HDID_LOCUS3093</name>
</gene>
<dbReference type="Proteomes" id="UP000274504">
    <property type="component" value="Unassembled WGS sequence"/>
</dbReference>
<dbReference type="WBParaSite" id="HDID_0000309501-mRNA-1">
    <property type="protein sequence ID" value="HDID_0000309501-mRNA-1"/>
    <property type="gene ID" value="HDID_0000309501"/>
</dbReference>
<evidence type="ECO:0000256" key="7">
    <source>
        <dbReference type="SAM" id="Phobius"/>
    </source>
</evidence>
<evidence type="ECO:0000256" key="2">
    <source>
        <dbReference type="ARBA" id="ARBA00022692"/>
    </source>
</evidence>
<protein>
    <submittedName>
        <fullName evidence="11">G_PROTEIN_RECEP_F3_4 domain-containing protein</fullName>
    </submittedName>
</protein>
<feature type="transmembrane region" description="Helical" evidence="7">
    <location>
        <begin position="28"/>
        <end position="55"/>
    </location>
</feature>
<name>A0A158QDI6_HYMDI</name>
<feature type="transmembrane region" description="Helical" evidence="7">
    <location>
        <begin position="67"/>
        <end position="89"/>
    </location>
</feature>
<dbReference type="PANTHER" id="PTHR24060">
    <property type="entry name" value="METABOTROPIC GLUTAMATE RECEPTOR"/>
    <property type="match status" value="1"/>
</dbReference>
<evidence type="ECO:0000256" key="6">
    <source>
        <dbReference type="SAM" id="MobiDB-lite"/>
    </source>
</evidence>
<evidence type="ECO:0000256" key="3">
    <source>
        <dbReference type="ARBA" id="ARBA00022989"/>
    </source>
</evidence>
<feature type="transmembrane region" description="Helical" evidence="7">
    <location>
        <begin position="142"/>
        <end position="162"/>
    </location>
</feature>
<dbReference type="InterPro" id="IPR000337">
    <property type="entry name" value="GPCR_3"/>
</dbReference>
<feature type="transmembrane region" description="Helical" evidence="7">
    <location>
        <begin position="254"/>
        <end position="278"/>
    </location>
</feature>
<dbReference type="EMBL" id="UYSG01000873">
    <property type="protein sequence ID" value="VDL27249.1"/>
    <property type="molecule type" value="Genomic_DNA"/>
</dbReference>
<evidence type="ECO:0000256" key="1">
    <source>
        <dbReference type="ARBA" id="ARBA00004141"/>
    </source>
</evidence>
<dbReference type="PROSITE" id="PS50259">
    <property type="entry name" value="G_PROTEIN_RECEP_F3_4"/>
    <property type="match status" value="1"/>
</dbReference>
<reference evidence="9 10" key="2">
    <citation type="submission" date="2018-11" db="EMBL/GenBank/DDBJ databases">
        <authorList>
            <consortium name="Pathogen Informatics"/>
        </authorList>
    </citation>
    <scope>NUCLEOTIDE SEQUENCE [LARGE SCALE GENOMIC DNA]</scope>
</reference>
<evidence type="ECO:0000259" key="8">
    <source>
        <dbReference type="PROSITE" id="PS50259"/>
    </source>
</evidence>
<comment type="subcellular location">
    <subcellularLocation>
        <location evidence="1">Membrane</location>
        <topology evidence="1">Multi-pass membrane protein</topology>
    </subcellularLocation>
</comment>
<dbReference type="OrthoDB" id="425344at2759"/>
<sequence length="529" mass="58530">MCEEQYWPSPDRKKCEKLELHYVKIGSWFAIVPMVLNFIGIGATVGVIVTLALYSETPIVRATGRELTYLLLSGCLLCYFSSLILLVPPNPAACAIQRVGIGLGFAIMYASLLTKTNRLARIFDAAKRTTKRPAFISPRSQLAIAGGLIGLQFALSAIWLGFDPPSTRIDPLEANYLVLRCAIKDQSMVTSLAYIMLLIVVCTIYAIKTRSIPENFNESRFIGFAMYTTCIIWLAFVPIYFATMKNFEIQISTLSVSVSLSATVTLVCLFAPKVYIIYFHPEKNIRKLTMNSGPGSKSRYVEDMMEDSQRPPLMPSKETTTINALIPRRDSKDFAEPIVVARLQPVPANPTDGESSLRVPKQPAYQALISPMPLLLDNLAVSIASVPACLCEEEELRNDTSPDETDISDTAFGNERCYSSRPTPSELSINAPDCQEDDTDSANIYVYHNQASQLMTSSTSIQNGRVSNTETDSIADLWQQVKPYGVVDGRIPSGAVRDHNPRCVPSSRRPYDIISAASRRLDEEKISSV</sequence>
<keyword evidence="3 7" id="KW-1133">Transmembrane helix</keyword>
<keyword evidence="4 7" id="KW-0472">Membrane</keyword>
<feature type="region of interest" description="Disordered" evidence="6">
    <location>
        <begin position="397"/>
        <end position="430"/>
    </location>
</feature>
<keyword evidence="2 7" id="KW-0812">Transmembrane</keyword>
<evidence type="ECO:0000313" key="10">
    <source>
        <dbReference type="Proteomes" id="UP000274504"/>
    </source>
</evidence>
<dbReference type="STRING" id="6216.A0A158QDI6"/>
<organism evidence="11">
    <name type="scientific">Hymenolepis diminuta</name>
    <name type="common">Rat tapeworm</name>
    <dbReference type="NCBI Taxonomy" id="6216"/>
    <lineage>
        <taxon>Eukaryota</taxon>
        <taxon>Metazoa</taxon>
        <taxon>Spiralia</taxon>
        <taxon>Lophotrochozoa</taxon>
        <taxon>Platyhelminthes</taxon>
        <taxon>Cestoda</taxon>
        <taxon>Eucestoda</taxon>
        <taxon>Cyclophyllidea</taxon>
        <taxon>Hymenolepididae</taxon>
        <taxon>Hymenolepis</taxon>
    </lineage>
</organism>
<dbReference type="AlphaFoldDB" id="A0A158QDI6"/>
<evidence type="ECO:0000256" key="5">
    <source>
        <dbReference type="ARBA" id="ARBA00023180"/>
    </source>
</evidence>
<feature type="compositionally biased region" description="Acidic residues" evidence="6">
    <location>
        <begin position="397"/>
        <end position="407"/>
    </location>
</feature>
<dbReference type="GO" id="GO:0016020">
    <property type="term" value="C:membrane"/>
    <property type="evidence" value="ECO:0007669"/>
    <property type="project" value="UniProtKB-SubCell"/>
</dbReference>
<reference evidence="11" key="1">
    <citation type="submission" date="2016-04" db="UniProtKB">
        <authorList>
            <consortium name="WormBaseParasite"/>
        </authorList>
    </citation>
    <scope>IDENTIFICATION</scope>
</reference>
<dbReference type="Pfam" id="PF00003">
    <property type="entry name" value="7tm_3"/>
    <property type="match status" value="1"/>
</dbReference>
<evidence type="ECO:0000313" key="9">
    <source>
        <dbReference type="EMBL" id="VDL27249.1"/>
    </source>
</evidence>
<accession>A0A158QDI6</accession>
<proteinExistence type="predicted"/>